<dbReference type="PROSITE" id="PS50048">
    <property type="entry name" value="ZN2_CY6_FUNGAL_2"/>
    <property type="match status" value="1"/>
</dbReference>
<keyword evidence="3" id="KW-0805">Transcription regulation</keyword>
<dbReference type="OrthoDB" id="2399539at2759"/>
<dbReference type="GO" id="GO:0006351">
    <property type="term" value="P:DNA-templated transcription"/>
    <property type="evidence" value="ECO:0007669"/>
    <property type="project" value="InterPro"/>
</dbReference>
<evidence type="ECO:0000313" key="9">
    <source>
        <dbReference type="Proteomes" id="UP000193689"/>
    </source>
</evidence>
<dbReference type="STRING" id="1141098.A0A1Y2E7Q0"/>
<comment type="caution">
    <text evidence="8">The sequence shown here is derived from an EMBL/GenBank/DDBJ whole genome shotgun (WGS) entry which is preliminary data.</text>
</comment>
<feature type="region of interest" description="Disordered" evidence="6">
    <location>
        <begin position="62"/>
        <end position="98"/>
    </location>
</feature>
<evidence type="ECO:0000256" key="2">
    <source>
        <dbReference type="ARBA" id="ARBA00022723"/>
    </source>
</evidence>
<dbReference type="InParanoid" id="A0A1Y2E7Q0"/>
<dbReference type="PANTHER" id="PTHR47338:SF5">
    <property type="entry name" value="ZN(II)2CYS6 TRANSCRIPTION FACTOR (EUROFUNG)"/>
    <property type="match status" value="1"/>
</dbReference>
<dbReference type="SUPFAM" id="SSF57701">
    <property type="entry name" value="Zn2/Cys6 DNA-binding domain"/>
    <property type="match status" value="1"/>
</dbReference>
<accession>A0A1Y2E7Q0</accession>
<comment type="subcellular location">
    <subcellularLocation>
        <location evidence="1">Nucleus</location>
    </subcellularLocation>
</comment>
<evidence type="ECO:0000313" key="8">
    <source>
        <dbReference type="EMBL" id="ORY67603.1"/>
    </source>
</evidence>
<keyword evidence="4" id="KW-0804">Transcription</keyword>
<dbReference type="PANTHER" id="PTHR47338">
    <property type="entry name" value="ZN(II)2CYS6 TRANSCRIPTION FACTOR (EUROFUNG)-RELATED"/>
    <property type="match status" value="1"/>
</dbReference>
<dbReference type="InterPro" id="IPR007219">
    <property type="entry name" value="XnlR_reg_dom"/>
</dbReference>
<sequence>MDLSQTDVKPGPDSPAGPIKRRAPIACRRCRRMRSKCLHENGKQPPCKSCLESGVPEECVFPSRGDSDHDRLFRHPRQRSDKKPRSETSRVKRESVSSPGIHDALVHVKPPAAVLEDEWDLLPEVDIVKEGVEAFFLHFFQLGFIHKQRFPKQLEQNPSSVSVFLLLSILSISARFNKTFETRYGSGQRAVQLFTERAEELAVKELYLTPTLERCQAFFLLSIAELGNGKTNASYINMGVATRMAVLMRLHREETYERLTPNSSPEEIVRAESARRTLWMLHSQDNLHSGPYSPVALATSDITALLPSDEDDFKYARLPRSRAALEGTPPADRDPSLVNPPKKSLFASLMQVHHLWGIVARRAVAHEKSSSPGDVNSDYAKMARRLREFEDKLPSEHTFGKKLWKGYRHDNEDLAYIGCTACTRLCNIVLRKAYLDECVQECLQWTSSDLVYRIMAGELFENVRQLYEQVDAQFNDDRTAEERVGSQMAAFCVYSCGLLATYLCKFPQRGHDDVQIRGKKMYQRTVEILEETKTIWPLASSWLKGLRKWFEQDPNANGAPFQGATMDHGVRSPVSAKIYSRATYSD</sequence>
<keyword evidence="5" id="KW-0539">Nucleus</keyword>
<dbReference type="EMBL" id="MCFJ01000004">
    <property type="protein sequence ID" value="ORY67603.1"/>
    <property type="molecule type" value="Genomic_DNA"/>
</dbReference>
<evidence type="ECO:0000256" key="1">
    <source>
        <dbReference type="ARBA" id="ARBA00004123"/>
    </source>
</evidence>
<dbReference type="InterPro" id="IPR036864">
    <property type="entry name" value="Zn2-C6_fun-type_DNA-bd_sf"/>
</dbReference>
<dbReference type="Proteomes" id="UP000193689">
    <property type="component" value="Unassembled WGS sequence"/>
</dbReference>
<evidence type="ECO:0000259" key="7">
    <source>
        <dbReference type="PROSITE" id="PS50048"/>
    </source>
</evidence>
<keyword evidence="9" id="KW-1185">Reference proteome</keyword>
<name>A0A1Y2E7Q0_9PEZI</name>
<feature type="region of interest" description="Disordered" evidence="6">
    <location>
        <begin position="1"/>
        <end position="24"/>
    </location>
</feature>
<dbReference type="GO" id="GO:0000981">
    <property type="term" value="F:DNA-binding transcription factor activity, RNA polymerase II-specific"/>
    <property type="evidence" value="ECO:0007669"/>
    <property type="project" value="InterPro"/>
</dbReference>
<reference evidence="8 9" key="1">
    <citation type="submission" date="2016-07" db="EMBL/GenBank/DDBJ databases">
        <title>Pervasive Adenine N6-methylation of Active Genes in Fungi.</title>
        <authorList>
            <consortium name="DOE Joint Genome Institute"/>
            <person name="Mondo S.J."/>
            <person name="Dannebaum R.O."/>
            <person name="Kuo R.C."/>
            <person name="Labutti K."/>
            <person name="Haridas S."/>
            <person name="Kuo A."/>
            <person name="Salamov A."/>
            <person name="Ahrendt S.R."/>
            <person name="Lipzen A."/>
            <person name="Sullivan W."/>
            <person name="Andreopoulos W.B."/>
            <person name="Clum A."/>
            <person name="Lindquist E."/>
            <person name="Daum C."/>
            <person name="Ramamoorthy G.K."/>
            <person name="Gryganskyi A."/>
            <person name="Culley D."/>
            <person name="Magnuson J.K."/>
            <person name="James T.Y."/>
            <person name="O'Malley M.A."/>
            <person name="Stajich J.E."/>
            <person name="Spatafora J.W."/>
            <person name="Visel A."/>
            <person name="Grigoriev I.V."/>
        </authorList>
    </citation>
    <scope>NUCLEOTIDE SEQUENCE [LARGE SCALE GENOMIC DNA]</scope>
    <source>
        <strain evidence="8 9">CBS 129021</strain>
    </source>
</reference>
<protein>
    <submittedName>
        <fullName evidence="8">Fungal-specific transcription factor domain-domain-containing protein</fullName>
    </submittedName>
</protein>
<evidence type="ECO:0000256" key="4">
    <source>
        <dbReference type="ARBA" id="ARBA00023163"/>
    </source>
</evidence>
<dbReference type="InterPro" id="IPR001138">
    <property type="entry name" value="Zn2Cys6_DnaBD"/>
</dbReference>
<organism evidence="8 9">
    <name type="scientific">Pseudomassariella vexata</name>
    <dbReference type="NCBI Taxonomy" id="1141098"/>
    <lineage>
        <taxon>Eukaryota</taxon>
        <taxon>Fungi</taxon>
        <taxon>Dikarya</taxon>
        <taxon>Ascomycota</taxon>
        <taxon>Pezizomycotina</taxon>
        <taxon>Sordariomycetes</taxon>
        <taxon>Xylariomycetidae</taxon>
        <taxon>Amphisphaeriales</taxon>
        <taxon>Pseudomassariaceae</taxon>
        <taxon>Pseudomassariella</taxon>
    </lineage>
</organism>
<evidence type="ECO:0000256" key="5">
    <source>
        <dbReference type="ARBA" id="ARBA00023242"/>
    </source>
</evidence>
<dbReference type="RefSeq" id="XP_040718227.1">
    <property type="nucleotide sequence ID" value="XM_040855484.1"/>
</dbReference>
<feature type="compositionally biased region" description="Basic and acidic residues" evidence="6">
    <location>
        <begin position="65"/>
        <end position="95"/>
    </location>
</feature>
<dbReference type="GO" id="GO:0005634">
    <property type="term" value="C:nucleus"/>
    <property type="evidence" value="ECO:0007669"/>
    <property type="project" value="UniProtKB-SubCell"/>
</dbReference>
<evidence type="ECO:0000256" key="6">
    <source>
        <dbReference type="SAM" id="MobiDB-lite"/>
    </source>
</evidence>
<dbReference type="PROSITE" id="PS00463">
    <property type="entry name" value="ZN2_CY6_FUNGAL_1"/>
    <property type="match status" value="1"/>
</dbReference>
<dbReference type="InterPro" id="IPR050815">
    <property type="entry name" value="TF_fung"/>
</dbReference>
<dbReference type="Gene3D" id="4.10.240.10">
    <property type="entry name" value="Zn(2)-C6 fungal-type DNA-binding domain"/>
    <property type="match status" value="1"/>
</dbReference>
<dbReference type="SMART" id="SM00906">
    <property type="entry name" value="Fungal_trans"/>
    <property type="match status" value="1"/>
</dbReference>
<dbReference type="GO" id="GO:0008270">
    <property type="term" value="F:zinc ion binding"/>
    <property type="evidence" value="ECO:0007669"/>
    <property type="project" value="InterPro"/>
</dbReference>
<dbReference type="CDD" id="cd00067">
    <property type="entry name" value="GAL4"/>
    <property type="match status" value="1"/>
</dbReference>
<dbReference type="Pfam" id="PF04082">
    <property type="entry name" value="Fungal_trans"/>
    <property type="match status" value="1"/>
</dbReference>
<evidence type="ECO:0000256" key="3">
    <source>
        <dbReference type="ARBA" id="ARBA00023015"/>
    </source>
</evidence>
<keyword evidence="2" id="KW-0479">Metal-binding</keyword>
<dbReference type="AlphaFoldDB" id="A0A1Y2E7Q0"/>
<gene>
    <name evidence="8" type="ORF">BCR38DRAFT_336741</name>
</gene>
<dbReference type="CDD" id="cd12148">
    <property type="entry name" value="fungal_TF_MHR"/>
    <property type="match status" value="1"/>
</dbReference>
<dbReference type="GeneID" id="63771696"/>
<proteinExistence type="predicted"/>
<dbReference type="GO" id="GO:0003677">
    <property type="term" value="F:DNA binding"/>
    <property type="evidence" value="ECO:0007669"/>
    <property type="project" value="InterPro"/>
</dbReference>
<feature type="domain" description="Zn(2)-C6 fungal-type" evidence="7">
    <location>
        <begin position="26"/>
        <end position="61"/>
    </location>
</feature>